<dbReference type="EnsemblProtists" id="HpaT814183">
    <property type="protein sequence ID" value="HpaP814183"/>
    <property type="gene ID" value="HpaG814183"/>
</dbReference>
<reference evidence="2" key="1">
    <citation type="journal article" date="2010" name="Science">
        <title>Signatures of adaptation to obligate biotrophy in the Hyaloperonospora arabidopsidis genome.</title>
        <authorList>
            <person name="Baxter L."/>
            <person name="Tripathy S."/>
            <person name="Ishaque N."/>
            <person name="Boot N."/>
            <person name="Cabral A."/>
            <person name="Kemen E."/>
            <person name="Thines M."/>
            <person name="Ah-Fong A."/>
            <person name="Anderson R."/>
            <person name="Badejoko W."/>
            <person name="Bittner-Eddy P."/>
            <person name="Boore J.L."/>
            <person name="Chibucos M.C."/>
            <person name="Coates M."/>
            <person name="Dehal P."/>
            <person name="Delehaunty K."/>
            <person name="Dong S."/>
            <person name="Downton P."/>
            <person name="Dumas B."/>
            <person name="Fabro G."/>
            <person name="Fronick C."/>
            <person name="Fuerstenberg S.I."/>
            <person name="Fulton L."/>
            <person name="Gaulin E."/>
            <person name="Govers F."/>
            <person name="Hughes L."/>
            <person name="Humphray S."/>
            <person name="Jiang R.H."/>
            <person name="Judelson H."/>
            <person name="Kamoun S."/>
            <person name="Kyung K."/>
            <person name="Meijer H."/>
            <person name="Minx P."/>
            <person name="Morris P."/>
            <person name="Nelson J."/>
            <person name="Phuntumart V."/>
            <person name="Qutob D."/>
            <person name="Rehmany A."/>
            <person name="Rougon-Cardoso A."/>
            <person name="Ryden P."/>
            <person name="Torto-Alalibo T."/>
            <person name="Studholme D."/>
            <person name="Wang Y."/>
            <person name="Win J."/>
            <person name="Wood J."/>
            <person name="Clifton S.W."/>
            <person name="Rogers J."/>
            <person name="Van den Ackerveken G."/>
            <person name="Jones J.D."/>
            <person name="McDowell J.M."/>
            <person name="Beynon J."/>
            <person name="Tyler B.M."/>
        </authorList>
    </citation>
    <scope>NUCLEOTIDE SEQUENCE [LARGE SCALE GENOMIC DNA]</scope>
    <source>
        <strain evidence="2">Emoy2</strain>
    </source>
</reference>
<dbReference type="VEuPathDB" id="FungiDB:HpaG814183"/>
<keyword evidence="2" id="KW-1185">Reference proteome</keyword>
<dbReference type="HOGENOM" id="CLU_2817936_0_0_1"/>
<dbReference type="EMBL" id="ABWE02003517">
    <property type="status" value="NOT_ANNOTATED_CDS"/>
    <property type="molecule type" value="Genomic_DNA"/>
</dbReference>
<evidence type="ECO:0000313" key="2">
    <source>
        <dbReference type="Proteomes" id="UP000011713"/>
    </source>
</evidence>
<evidence type="ECO:0000313" key="1">
    <source>
        <dbReference type="EnsemblProtists" id="HpaP814183"/>
    </source>
</evidence>
<proteinExistence type="predicted"/>
<protein>
    <submittedName>
        <fullName evidence="1">Uncharacterized protein</fullName>
    </submittedName>
</protein>
<sequence>MIDWLLSCTISRSNVKIPRSIIKIPSSRIYKFSPPPTAIGRSKNLKDKAQDRETAQVVRRLAYQAST</sequence>
<accession>M4C513</accession>
<reference evidence="1" key="2">
    <citation type="submission" date="2015-06" db="UniProtKB">
        <authorList>
            <consortium name="EnsemblProtists"/>
        </authorList>
    </citation>
    <scope>IDENTIFICATION</scope>
    <source>
        <strain evidence="1">Emoy2</strain>
    </source>
</reference>
<dbReference type="InParanoid" id="M4C513"/>
<name>M4C513_HYAAE</name>
<dbReference type="Proteomes" id="UP000011713">
    <property type="component" value="Unassembled WGS sequence"/>
</dbReference>
<organism evidence="1 2">
    <name type="scientific">Hyaloperonospora arabidopsidis (strain Emoy2)</name>
    <name type="common">Downy mildew agent</name>
    <name type="synonym">Peronospora arabidopsidis</name>
    <dbReference type="NCBI Taxonomy" id="559515"/>
    <lineage>
        <taxon>Eukaryota</taxon>
        <taxon>Sar</taxon>
        <taxon>Stramenopiles</taxon>
        <taxon>Oomycota</taxon>
        <taxon>Peronosporomycetes</taxon>
        <taxon>Peronosporales</taxon>
        <taxon>Peronosporaceae</taxon>
        <taxon>Hyaloperonospora</taxon>
    </lineage>
</organism>
<dbReference type="AlphaFoldDB" id="M4C513"/>